<dbReference type="RefSeq" id="WP_110897716.1">
    <property type="nucleotide sequence ID" value="NZ_CP054614.1"/>
</dbReference>
<keyword evidence="1" id="KW-0472">Membrane</keyword>
<name>A0A2V4VST6_PAEBA</name>
<accession>A0A2V4VST6</accession>
<reference evidence="3 5" key="2">
    <citation type="submission" date="2020-06" db="EMBL/GenBank/DDBJ databases">
        <title>Complete genome of Paenibacillus barcinonensis KACC11450.</title>
        <authorList>
            <person name="Kim M."/>
            <person name="Park Y.-J."/>
            <person name="Shin J.-H."/>
        </authorList>
    </citation>
    <scope>NUCLEOTIDE SEQUENCE [LARGE SCALE GENOMIC DNA]</scope>
    <source>
        <strain evidence="3 5">KACC11450</strain>
    </source>
</reference>
<sequence>MSSMDYGFGFTSFISIIAVLVNLLVYGLGVYELFLFIKLAKRGIQALDIYLHEKRGGRY</sequence>
<gene>
    <name evidence="2" type="ORF">DFQ00_11191</name>
    <name evidence="3" type="ORF">HUB98_24775</name>
</gene>
<keyword evidence="1" id="KW-0812">Transmembrane</keyword>
<keyword evidence="1" id="KW-1133">Transmembrane helix</keyword>
<evidence type="ECO:0000256" key="1">
    <source>
        <dbReference type="SAM" id="Phobius"/>
    </source>
</evidence>
<dbReference type="EMBL" id="QJSW01000011">
    <property type="protein sequence ID" value="PYE47792.1"/>
    <property type="molecule type" value="Genomic_DNA"/>
</dbReference>
<dbReference type="AlphaFoldDB" id="A0A2V4VST6"/>
<reference evidence="2 4" key="1">
    <citation type="submission" date="2018-06" db="EMBL/GenBank/DDBJ databases">
        <title>Genomic Encyclopedia of Type Strains, Phase III (KMG-III): the genomes of soil and plant-associated and newly described type strains.</title>
        <authorList>
            <person name="Whitman W."/>
        </authorList>
    </citation>
    <scope>NUCLEOTIDE SEQUENCE [LARGE SCALE GENOMIC DNA]</scope>
    <source>
        <strain evidence="2 4">CECT 7022</strain>
    </source>
</reference>
<dbReference type="EMBL" id="CP054614">
    <property type="protein sequence ID" value="QKS54856.1"/>
    <property type="molecule type" value="Genomic_DNA"/>
</dbReference>
<dbReference type="Proteomes" id="UP000247790">
    <property type="component" value="Unassembled WGS sequence"/>
</dbReference>
<keyword evidence="5" id="KW-1185">Reference proteome</keyword>
<evidence type="ECO:0000313" key="2">
    <source>
        <dbReference type="EMBL" id="PYE47792.1"/>
    </source>
</evidence>
<proteinExistence type="predicted"/>
<protein>
    <submittedName>
        <fullName evidence="2">Uncharacterized protein</fullName>
    </submittedName>
</protein>
<organism evidence="2 4">
    <name type="scientific">Paenibacillus barcinonensis</name>
    <dbReference type="NCBI Taxonomy" id="198119"/>
    <lineage>
        <taxon>Bacteria</taxon>
        <taxon>Bacillati</taxon>
        <taxon>Bacillota</taxon>
        <taxon>Bacilli</taxon>
        <taxon>Bacillales</taxon>
        <taxon>Paenibacillaceae</taxon>
        <taxon>Paenibacillus</taxon>
    </lineage>
</organism>
<feature type="transmembrane region" description="Helical" evidence="1">
    <location>
        <begin position="12"/>
        <end position="37"/>
    </location>
</feature>
<evidence type="ECO:0000313" key="3">
    <source>
        <dbReference type="EMBL" id="QKS54856.1"/>
    </source>
</evidence>
<evidence type="ECO:0000313" key="4">
    <source>
        <dbReference type="Proteomes" id="UP000247790"/>
    </source>
</evidence>
<evidence type="ECO:0000313" key="5">
    <source>
        <dbReference type="Proteomes" id="UP000509327"/>
    </source>
</evidence>
<dbReference type="Proteomes" id="UP000509327">
    <property type="component" value="Chromosome"/>
</dbReference>